<dbReference type="Pfam" id="PF13679">
    <property type="entry name" value="Methyltransf_32"/>
    <property type="match status" value="1"/>
</dbReference>
<evidence type="ECO:0000313" key="3">
    <source>
        <dbReference type="Proteomes" id="UP000735302"/>
    </source>
</evidence>
<feature type="non-terminal residue" evidence="2">
    <location>
        <position position="1"/>
    </location>
</feature>
<dbReference type="PANTHER" id="PTHR12496:SF9">
    <property type="entry name" value="METHYLTRANSFERASE-LIKE PROTEIN 25-RELATED"/>
    <property type="match status" value="1"/>
</dbReference>
<organism evidence="2 3">
    <name type="scientific">Plakobranchus ocellatus</name>
    <dbReference type="NCBI Taxonomy" id="259542"/>
    <lineage>
        <taxon>Eukaryota</taxon>
        <taxon>Metazoa</taxon>
        <taxon>Spiralia</taxon>
        <taxon>Lophotrochozoa</taxon>
        <taxon>Mollusca</taxon>
        <taxon>Gastropoda</taxon>
        <taxon>Heterobranchia</taxon>
        <taxon>Euthyneura</taxon>
        <taxon>Panpulmonata</taxon>
        <taxon>Sacoglossa</taxon>
        <taxon>Placobranchoidea</taxon>
        <taxon>Plakobranchidae</taxon>
        <taxon>Plakobranchus</taxon>
    </lineage>
</organism>
<dbReference type="GO" id="GO:0032259">
    <property type="term" value="P:methylation"/>
    <property type="evidence" value="ECO:0007669"/>
    <property type="project" value="UniProtKB-KW"/>
</dbReference>
<dbReference type="EMBL" id="BLXT01005898">
    <property type="protein sequence ID" value="GFO27202.1"/>
    <property type="molecule type" value="Genomic_DNA"/>
</dbReference>
<feature type="domain" description="Methyltransferase" evidence="1">
    <location>
        <begin position="58"/>
        <end position="140"/>
    </location>
</feature>
<protein>
    <submittedName>
        <fullName evidence="2">Methyltransferase-like protein 25</fullName>
    </submittedName>
</protein>
<name>A0AAV4C751_9GAST</name>
<dbReference type="AlphaFoldDB" id="A0AAV4C751"/>
<dbReference type="InterPro" id="IPR052220">
    <property type="entry name" value="METTL25"/>
</dbReference>
<keyword evidence="3" id="KW-1185">Reference proteome</keyword>
<keyword evidence="2" id="KW-0489">Methyltransferase</keyword>
<dbReference type="PANTHER" id="PTHR12496">
    <property type="entry name" value="CGI-41 METHYLTRANSFERASE"/>
    <property type="match status" value="1"/>
</dbReference>
<gene>
    <name evidence="2" type="ORF">PoB_005370700</name>
</gene>
<dbReference type="InterPro" id="IPR025714">
    <property type="entry name" value="Methyltranfer_dom"/>
</dbReference>
<evidence type="ECO:0000259" key="1">
    <source>
        <dbReference type="Pfam" id="PF13679"/>
    </source>
</evidence>
<dbReference type="GO" id="GO:0008168">
    <property type="term" value="F:methyltransferase activity"/>
    <property type="evidence" value="ECO:0007669"/>
    <property type="project" value="UniProtKB-KW"/>
</dbReference>
<evidence type="ECO:0000313" key="2">
    <source>
        <dbReference type="EMBL" id="GFO27202.1"/>
    </source>
</evidence>
<proteinExistence type="predicted"/>
<comment type="caution">
    <text evidence="2">The sequence shown here is derived from an EMBL/GenBank/DDBJ whole genome shotgun (WGS) entry which is preliminary data.</text>
</comment>
<dbReference type="Proteomes" id="UP000735302">
    <property type="component" value="Unassembled WGS sequence"/>
</dbReference>
<accession>A0AAV4C751</accession>
<sequence length="258" mass="28734">DRCTAPHATTSSTLPHCSQYSTEKSNHSFSRYLNSVGEENNATQVSKNSDDVEQKLKKPCELYAPVTLYVHPDLDLCKEIHEKAPHLLPECKDVSSLKLFLSGLHTCGSLAVTTLKLFLQDPYATNLCNVGCCYQLMEEQGLDPSVERGENHAVSKEEIHFPLSNCGKKLKLHLGRNARNLASQSLPRLQASGKLQGGDFLWRALLDILLKELNIPVPEKIIGMRGLSKRCKTFQDYVAAAFEKLGISELMVRFTECS</sequence>
<reference evidence="2 3" key="1">
    <citation type="journal article" date="2021" name="Elife">
        <title>Chloroplast acquisition without the gene transfer in kleptoplastic sea slugs, Plakobranchus ocellatus.</title>
        <authorList>
            <person name="Maeda T."/>
            <person name="Takahashi S."/>
            <person name="Yoshida T."/>
            <person name="Shimamura S."/>
            <person name="Takaki Y."/>
            <person name="Nagai Y."/>
            <person name="Toyoda A."/>
            <person name="Suzuki Y."/>
            <person name="Arimoto A."/>
            <person name="Ishii H."/>
            <person name="Satoh N."/>
            <person name="Nishiyama T."/>
            <person name="Hasebe M."/>
            <person name="Maruyama T."/>
            <person name="Minagawa J."/>
            <person name="Obokata J."/>
            <person name="Shigenobu S."/>
        </authorList>
    </citation>
    <scope>NUCLEOTIDE SEQUENCE [LARGE SCALE GENOMIC DNA]</scope>
</reference>
<keyword evidence="2" id="KW-0808">Transferase</keyword>